<evidence type="ECO:0000313" key="1">
    <source>
        <dbReference type="EMBL" id="KAJ9055444.1"/>
    </source>
</evidence>
<organism evidence="1 2">
    <name type="scientific">Entomophthora muscae</name>
    <dbReference type="NCBI Taxonomy" id="34485"/>
    <lineage>
        <taxon>Eukaryota</taxon>
        <taxon>Fungi</taxon>
        <taxon>Fungi incertae sedis</taxon>
        <taxon>Zoopagomycota</taxon>
        <taxon>Entomophthoromycotina</taxon>
        <taxon>Entomophthoromycetes</taxon>
        <taxon>Entomophthorales</taxon>
        <taxon>Entomophthoraceae</taxon>
        <taxon>Entomophthora</taxon>
    </lineage>
</organism>
<comment type="caution">
    <text evidence="1">The sequence shown here is derived from an EMBL/GenBank/DDBJ whole genome shotgun (WGS) entry which is preliminary data.</text>
</comment>
<keyword evidence="2" id="KW-1185">Reference proteome</keyword>
<accession>A0ACC2RZG1</accession>
<protein>
    <submittedName>
        <fullName evidence="1">Uncharacterized protein</fullName>
    </submittedName>
</protein>
<gene>
    <name evidence="1" type="ORF">DSO57_1003941</name>
</gene>
<dbReference type="Proteomes" id="UP001165960">
    <property type="component" value="Unassembled WGS sequence"/>
</dbReference>
<name>A0ACC2RZG1_9FUNG</name>
<reference evidence="1" key="1">
    <citation type="submission" date="2022-04" db="EMBL/GenBank/DDBJ databases">
        <title>Genome of the entomopathogenic fungus Entomophthora muscae.</title>
        <authorList>
            <person name="Elya C."/>
            <person name="Lovett B.R."/>
            <person name="Lee E."/>
            <person name="Macias A.M."/>
            <person name="Hajek A.E."/>
            <person name="De Bivort B.L."/>
            <person name="Kasson M.T."/>
            <person name="De Fine Licht H.H."/>
            <person name="Stajich J.E."/>
        </authorList>
    </citation>
    <scope>NUCLEOTIDE SEQUENCE</scope>
    <source>
        <strain evidence="1">Berkeley</strain>
    </source>
</reference>
<evidence type="ECO:0000313" key="2">
    <source>
        <dbReference type="Proteomes" id="UP001165960"/>
    </source>
</evidence>
<dbReference type="EMBL" id="QTSX02006399">
    <property type="protein sequence ID" value="KAJ9055444.1"/>
    <property type="molecule type" value="Genomic_DNA"/>
</dbReference>
<sequence length="170" mass="18940">METPVTPKPMLASSPDLPTNHTGKLFVIVYITLTGVIGTIIPATGPWSWAGQSFSYLFKLAPLLWWALPTKSWPKLTLKTTGQSPKTGSLTKKEDTELPAQLLAPKIAKPAEAASKEETQEEKKYGKIRQVLVPFDPATFYTNYSNHVERKLFLSPLFCRSSRIKSMALF</sequence>
<proteinExistence type="predicted"/>